<dbReference type="RefSeq" id="WP_106210329.1">
    <property type="nucleotide sequence ID" value="NZ_PVTL01000002.1"/>
</dbReference>
<dbReference type="PANTHER" id="PTHR35007:SF3">
    <property type="entry name" value="POSSIBLE CONSERVED ALANINE RICH MEMBRANE PROTEIN"/>
    <property type="match status" value="1"/>
</dbReference>
<dbReference type="AlphaFoldDB" id="A0A2T0VH43"/>
<name>A0A2T0VH43_9MICO</name>
<gene>
    <name evidence="8" type="ORF">B0I08_102170</name>
</gene>
<keyword evidence="2" id="KW-1003">Cell membrane</keyword>
<keyword evidence="4 6" id="KW-1133">Transmembrane helix</keyword>
<evidence type="ECO:0000256" key="4">
    <source>
        <dbReference type="ARBA" id="ARBA00022989"/>
    </source>
</evidence>
<dbReference type="OrthoDB" id="3217742at2"/>
<feature type="transmembrane region" description="Helical" evidence="6">
    <location>
        <begin position="255"/>
        <end position="275"/>
    </location>
</feature>
<organism evidence="8 9">
    <name type="scientific">Glaciihabitans tibetensis</name>
    <dbReference type="NCBI Taxonomy" id="1266600"/>
    <lineage>
        <taxon>Bacteria</taxon>
        <taxon>Bacillati</taxon>
        <taxon>Actinomycetota</taxon>
        <taxon>Actinomycetes</taxon>
        <taxon>Micrococcales</taxon>
        <taxon>Microbacteriaceae</taxon>
        <taxon>Glaciihabitans</taxon>
    </lineage>
</organism>
<accession>A0A2T0VH43</accession>
<dbReference type="Pfam" id="PF00482">
    <property type="entry name" value="T2SSF"/>
    <property type="match status" value="1"/>
</dbReference>
<dbReference type="InterPro" id="IPR018076">
    <property type="entry name" value="T2SS_GspF_dom"/>
</dbReference>
<evidence type="ECO:0000256" key="6">
    <source>
        <dbReference type="SAM" id="Phobius"/>
    </source>
</evidence>
<dbReference type="PANTHER" id="PTHR35007">
    <property type="entry name" value="INTEGRAL MEMBRANE PROTEIN-RELATED"/>
    <property type="match status" value="1"/>
</dbReference>
<dbReference type="Proteomes" id="UP000237983">
    <property type="component" value="Unassembled WGS sequence"/>
</dbReference>
<keyword evidence="3 6" id="KW-0812">Transmembrane</keyword>
<evidence type="ECO:0000313" key="9">
    <source>
        <dbReference type="Proteomes" id="UP000237983"/>
    </source>
</evidence>
<feature type="transmembrane region" description="Helical" evidence="6">
    <location>
        <begin position="75"/>
        <end position="100"/>
    </location>
</feature>
<evidence type="ECO:0000256" key="2">
    <source>
        <dbReference type="ARBA" id="ARBA00022475"/>
    </source>
</evidence>
<keyword evidence="9" id="KW-1185">Reference proteome</keyword>
<evidence type="ECO:0000256" key="1">
    <source>
        <dbReference type="ARBA" id="ARBA00004651"/>
    </source>
</evidence>
<dbReference type="EMBL" id="PVTL01000002">
    <property type="protein sequence ID" value="PRY69495.1"/>
    <property type="molecule type" value="Genomic_DNA"/>
</dbReference>
<evidence type="ECO:0000256" key="5">
    <source>
        <dbReference type="ARBA" id="ARBA00023136"/>
    </source>
</evidence>
<evidence type="ECO:0000256" key="3">
    <source>
        <dbReference type="ARBA" id="ARBA00022692"/>
    </source>
</evidence>
<reference evidence="8 9" key="1">
    <citation type="submission" date="2018-03" db="EMBL/GenBank/DDBJ databases">
        <title>Genomic Encyclopedia of Type Strains, Phase III (KMG-III): the genomes of soil and plant-associated and newly described type strains.</title>
        <authorList>
            <person name="Whitman W."/>
        </authorList>
    </citation>
    <scope>NUCLEOTIDE SEQUENCE [LARGE SCALE GENOMIC DNA]</scope>
    <source>
        <strain evidence="8 9">CGMCC 1.12484</strain>
    </source>
</reference>
<evidence type="ECO:0000259" key="7">
    <source>
        <dbReference type="Pfam" id="PF00482"/>
    </source>
</evidence>
<proteinExistence type="predicted"/>
<feature type="transmembrane region" description="Helical" evidence="6">
    <location>
        <begin position="223"/>
        <end position="243"/>
    </location>
</feature>
<protein>
    <submittedName>
        <fullName evidence="8">Tight adherence protein B</fullName>
    </submittedName>
</protein>
<feature type="domain" description="Type II secretion system protein GspF" evidence="7">
    <location>
        <begin position="118"/>
        <end position="242"/>
    </location>
</feature>
<evidence type="ECO:0000313" key="8">
    <source>
        <dbReference type="EMBL" id="PRY69495.1"/>
    </source>
</evidence>
<dbReference type="GO" id="GO:0005886">
    <property type="term" value="C:plasma membrane"/>
    <property type="evidence" value="ECO:0007669"/>
    <property type="project" value="UniProtKB-SubCell"/>
</dbReference>
<comment type="subcellular location">
    <subcellularLocation>
        <location evidence="1">Cell membrane</location>
        <topology evidence="1">Multi-pass membrane protein</topology>
    </subcellularLocation>
</comment>
<comment type="caution">
    <text evidence="8">The sequence shown here is derived from an EMBL/GenBank/DDBJ whole genome shotgun (WGS) entry which is preliminary data.</text>
</comment>
<sequence length="289" mass="30520">MALTLGLLLGAGVLLVAAPLLWPHGATSRSPCRRPRWSSRAEEVLVQAGLRRVPVAVVAAVSVILGAATAAVTSAAVPVVALALAAGTAGLVAPTVVIITRARTFRRATRVVWPDVVDHLLSAVRSGLALPDSVVTLAHSGPPVTRAAFADFELSYRTTGNFSAALDRLKARLVDPVADRIIETLRMSREVGGHELPTVLRNLAVYLRQDAAIRAEVEARQSWTVNAARLGVAAPWIILVLLASRPEAASAYNSVGGSLLICGGAGLSAAAYWLMRAIGRLPEEKRWFE</sequence>
<keyword evidence="5 6" id="KW-0472">Membrane</keyword>